<dbReference type="Proteomes" id="UP000053477">
    <property type="component" value="Unassembled WGS sequence"/>
</dbReference>
<accession>A0A0H2R416</accession>
<gene>
    <name evidence="2" type="ORF">SCHPADRAFT_947866</name>
</gene>
<feature type="compositionally biased region" description="Basic and acidic residues" evidence="1">
    <location>
        <begin position="282"/>
        <end position="297"/>
    </location>
</feature>
<evidence type="ECO:0000256" key="1">
    <source>
        <dbReference type="SAM" id="MobiDB-lite"/>
    </source>
</evidence>
<dbReference type="InParanoid" id="A0A0H2R416"/>
<feature type="compositionally biased region" description="Basic and acidic residues" evidence="1">
    <location>
        <begin position="719"/>
        <end position="735"/>
    </location>
</feature>
<feature type="region of interest" description="Disordered" evidence="1">
    <location>
        <begin position="271"/>
        <end position="315"/>
    </location>
</feature>
<evidence type="ECO:0000313" key="3">
    <source>
        <dbReference type="Proteomes" id="UP000053477"/>
    </source>
</evidence>
<dbReference type="EMBL" id="KQ086636">
    <property type="protein sequence ID" value="KLO04233.1"/>
    <property type="molecule type" value="Genomic_DNA"/>
</dbReference>
<evidence type="ECO:0000313" key="2">
    <source>
        <dbReference type="EMBL" id="KLO04233.1"/>
    </source>
</evidence>
<proteinExistence type="predicted"/>
<organism evidence="2 3">
    <name type="scientific">Schizopora paradoxa</name>
    <dbReference type="NCBI Taxonomy" id="27342"/>
    <lineage>
        <taxon>Eukaryota</taxon>
        <taxon>Fungi</taxon>
        <taxon>Dikarya</taxon>
        <taxon>Basidiomycota</taxon>
        <taxon>Agaricomycotina</taxon>
        <taxon>Agaricomycetes</taxon>
        <taxon>Hymenochaetales</taxon>
        <taxon>Schizoporaceae</taxon>
        <taxon>Schizopora</taxon>
    </lineage>
</organism>
<dbReference type="AlphaFoldDB" id="A0A0H2R416"/>
<reference evidence="2 3" key="1">
    <citation type="submission" date="2015-04" db="EMBL/GenBank/DDBJ databases">
        <title>Complete genome sequence of Schizopora paradoxa KUC8140, a cosmopolitan wood degrader in East Asia.</title>
        <authorList>
            <consortium name="DOE Joint Genome Institute"/>
            <person name="Min B."/>
            <person name="Park H."/>
            <person name="Jang Y."/>
            <person name="Kim J.-J."/>
            <person name="Kim K.H."/>
            <person name="Pangilinan J."/>
            <person name="Lipzen A."/>
            <person name="Riley R."/>
            <person name="Grigoriev I.V."/>
            <person name="Spatafora J.W."/>
            <person name="Choi I.-G."/>
        </authorList>
    </citation>
    <scope>NUCLEOTIDE SEQUENCE [LARGE SCALE GENOMIC DNA]</scope>
    <source>
        <strain evidence="2 3">KUC8140</strain>
    </source>
</reference>
<feature type="compositionally biased region" description="Polar residues" evidence="1">
    <location>
        <begin position="298"/>
        <end position="314"/>
    </location>
</feature>
<feature type="compositionally biased region" description="Polar residues" evidence="1">
    <location>
        <begin position="391"/>
        <end position="404"/>
    </location>
</feature>
<feature type="compositionally biased region" description="Low complexity" evidence="1">
    <location>
        <begin position="477"/>
        <end position="486"/>
    </location>
</feature>
<feature type="region of interest" description="Disordered" evidence="1">
    <location>
        <begin position="391"/>
        <end position="434"/>
    </location>
</feature>
<feature type="compositionally biased region" description="Low complexity" evidence="1">
    <location>
        <begin position="681"/>
        <end position="699"/>
    </location>
</feature>
<keyword evidence="3" id="KW-1185">Reference proteome</keyword>
<sequence length="735" mass="80440">MPTYLDFLHRVYSTNVPTRFAFDRTPEDALRQANVKPNFQLQVFSNMPSSVLFSPRLCRRRFDGTWDIEDAFHNAVNHEKRSLADTVKAVFDGPNYRGRTVDSTWYCVVRPDQIAALGTTLPPYCDIFWTNLSDPLNISGSLETLKAAFEQQQQHIWNTYAFLDDAIHRAQTMDLPSGMFVVPRVLPQGWVPYRAEGGIGELQERAPIDNPTPVLPTPFLRWATARELDEERRRNANVSPIRIVEPAPIPIYNPRRASSPSVHSSVIANDSNASTAGNEENAGQKEKGNGTDIEEARASTSSTIKGPALTSTIPAPTRANLAAQAQASKSSAEVVEYSPKQPRILRPDEVDSINRWREDYENKKLQPTPSNIATHLSSLLGLSSNKTTTSSRFQTAANVAGPSSKNERKRDASGVSIQDARKVTNESETPNKVPRLPFRGLRWLASARDRKNGNAARATGNAETSSVDSKGPLAAPTTTFPSTRTTIINPVPSAFGRSKVGPFTFNPRASPFTPKSTACTPSFPPNATLPPIAPQTVMAFAAQVNNSPAVSPASSHSSMPGLVEIESDIEDLPPPLEPIDPNRYRPLNLSRLAGGSDAMEVDGPAYDRFTYETSNVRQCDSPLPDIEDIVPERAPMQHRRNDKRPSSFQRKKARNEQATGPIDPVERAKGKKKLMPKIVRGNPAGPSTAPSAGPSAGPSVERQDTPFPTPTRQASPSTKVRDPRLAKRDDASGKN</sequence>
<feature type="region of interest" description="Disordered" evidence="1">
    <location>
        <begin position="616"/>
        <end position="735"/>
    </location>
</feature>
<protein>
    <submittedName>
        <fullName evidence="2">Uncharacterized protein</fullName>
    </submittedName>
</protein>
<feature type="region of interest" description="Disordered" evidence="1">
    <location>
        <begin position="450"/>
        <end position="488"/>
    </location>
</feature>
<name>A0A0H2R416_9AGAM</name>